<proteinExistence type="predicted"/>
<evidence type="ECO:0008006" key="3">
    <source>
        <dbReference type="Google" id="ProtNLM"/>
    </source>
</evidence>
<dbReference type="STRING" id="456.Ljor_1139"/>
<gene>
    <name evidence="1" type="ORF">Ljor_1139</name>
</gene>
<name>A0A0W0V9M7_9GAMM</name>
<reference evidence="1 2" key="1">
    <citation type="submission" date="2015-11" db="EMBL/GenBank/DDBJ databases">
        <title>Genomic analysis of 38 Legionella species identifies large and diverse effector repertoires.</title>
        <authorList>
            <person name="Burstein D."/>
            <person name="Amaro F."/>
            <person name="Zusman T."/>
            <person name="Lifshitz Z."/>
            <person name="Cohen O."/>
            <person name="Gilbert J.A."/>
            <person name="Pupko T."/>
            <person name="Shuman H.A."/>
            <person name="Segal G."/>
        </authorList>
    </citation>
    <scope>NUCLEOTIDE SEQUENCE [LARGE SCALE GENOMIC DNA]</scope>
    <source>
        <strain evidence="1 2">BL-540</strain>
    </source>
</reference>
<dbReference type="EMBL" id="LNYJ01000011">
    <property type="protein sequence ID" value="KTD16833.1"/>
    <property type="molecule type" value="Genomic_DNA"/>
</dbReference>
<protein>
    <recommendedName>
        <fullName evidence="3">Cupin domain protein</fullName>
    </recommendedName>
</protein>
<dbReference type="OrthoDB" id="5660110at2"/>
<dbReference type="InterPro" id="IPR011051">
    <property type="entry name" value="RmlC_Cupin_sf"/>
</dbReference>
<comment type="caution">
    <text evidence="1">The sequence shown here is derived from an EMBL/GenBank/DDBJ whole genome shotgun (WGS) entry which is preliminary data.</text>
</comment>
<dbReference type="Proteomes" id="UP000055035">
    <property type="component" value="Unassembled WGS sequence"/>
</dbReference>
<keyword evidence="2" id="KW-1185">Reference proteome</keyword>
<sequence>MDDSSFREIIAKSEDFVIFKLNIDKDTNLPNHKPKGQTTIIPIRGKGYLTKNGDKIEIKLGTAIGLTPNDTHCLVTETSLEVLVVEIL</sequence>
<evidence type="ECO:0000313" key="1">
    <source>
        <dbReference type="EMBL" id="KTD16833.1"/>
    </source>
</evidence>
<dbReference type="PATRIC" id="fig|456.5.peg.1214"/>
<dbReference type="InterPro" id="IPR014710">
    <property type="entry name" value="RmlC-like_jellyroll"/>
</dbReference>
<accession>A0A0W0V9M7</accession>
<dbReference type="SUPFAM" id="SSF51182">
    <property type="entry name" value="RmlC-like cupins"/>
    <property type="match status" value="1"/>
</dbReference>
<organism evidence="1 2">
    <name type="scientific">Legionella jordanis</name>
    <dbReference type="NCBI Taxonomy" id="456"/>
    <lineage>
        <taxon>Bacteria</taxon>
        <taxon>Pseudomonadati</taxon>
        <taxon>Pseudomonadota</taxon>
        <taxon>Gammaproteobacteria</taxon>
        <taxon>Legionellales</taxon>
        <taxon>Legionellaceae</taxon>
        <taxon>Legionella</taxon>
    </lineage>
</organism>
<dbReference type="AlphaFoldDB" id="A0A0W0V9M7"/>
<evidence type="ECO:0000313" key="2">
    <source>
        <dbReference type="Proteomes" id="UP000055035"/>
    </source>
</evidence>
<dbReference type="Gene3D" id="2.60.120.10">
    <property type="entry name" value="Jelly Rolls"/>
    <property type="match status" value="1"/>
</dbReference>
<dbReference type="RefSeq" id="WP_058470658.1">
    <property type="nucleotide sequence ID" value="NZ_CAAAIC010000002.1"/>
</dbReference>